<feature type="region of interest" description="Disordered" evidence="2">
    <location>
        <begin position="1"/>
        <end position="63"/>
    </location>
</feature>
<feature type="compositionally biased region" description="Basic and acidic residues" evidence="2">
    <location>
        <begin position="27"/>
        <end position="37"/>
    </location>
</feature>
<dbReference type="Gene3D" id="1.10.287.1490">
    <property type="match status" value="1"/>
</dbReference>
<dbReference type="EMBL" id="JARKIK010000096">
    <property type="protein sequence ID" value="KAK8722196.1"/>
    <property type="molecule type" value="Genomic_DNA"/>
</dbReference>
<dbReference type="Proteomes" id="UP001445076">
    <property type="component" value="Unassembled WGS sequence"/>
</dbReference>
<name>A0AAW0W142_CHEQU</name>
<dbReference type="InterPro" id="IPR024858">
    <property type="entry name" value="GOLGA"/>
</dbReference>
<organism evidence="3 4">
    <name type="scientific">Cherax quadricarinatus</name>
    <name type="common">Australian red claw crayfish</name>
    <dbReference type="NCBI Taxonomy" id="27406"/>
    <lineage>
        <taxon>Eukaryota</taxon>
        <taxon>Metazoa</taxon>
        <taxon>Ecdysozoa</taxon>
        <taxon>Arthropoda</taxon>
        <taxon>Crustacea</taxon>
        <taxon>Multicrustacea</taxon>
        <taxon>Malacostraca</taxon>
        <taxon>Eumalacostraca</taxon>
        <taxon>Eucarida</taxon>
        <taxon>Decapoda</taxon>
        <taxon>Pleocyemata</taxon>
        <taxon>Astacidea</taxon>
        <taxon>Parastacoidea</taxon>
        <taxon>Parastacidae</taxon>
        <taxon>Cherax</taxon>
    </lineage>
</organism>
<keyword evidence="1" id="KW-0175">Coiled coil</keyword>
<dbReference type="PANTHER" id="PTHR10881:SF46">
    <property type="entry name" value="GOLGIN SUBFAMILY A MEMBER 2"/>
    <property type="match status" value="1"/>
</dbReference>
<feature type="coiled-coil region" evidence="1">
    <location>
        <begin position="359"/>
        <end position="407"/>
    </location>
</feature>
<keyword evidence="4" id="KW-1185">Reference proteome</keyword>
<sequence>ADSERKHKLAAARKKLRQFQKKKGTKHMIEGGSKDGTSEVEGSLTEESSLQSESGTLSSRASSVDLVSEEFTEIMEDDSLVSSHDLQSYPQTLISEENGSCMTQIHPPGGYDPGTHITEGETETGVSSPPSAIEDTVQVTQNRIKYTEVVSTMEVENARYDVAANRTVSADDEQAQEEENTPLNNIDYSFQPLVVESEVTNHDSCSVASDNTDSPDLLQNELFTLKQEAVTNAAFIQIPEPNEQNTYVNNRKAARQQVSFSNPIIPELPKDEPDTEALPSDLDSVSEQTNAPDVFEREGSVSSETTASVTTAIHVSTGETQGEPLLKSSSESLRQISLQLSGLMSESEGSAPGLPDLTISELERRNAELAALLQKECENSQQQTQHTIQLKAQLERLEAELAAAHAVLNSAAGGGAREVESLREQLQVHIQTIGILVSEKSELQSNLTHANYALKQKAGEVIELDGRLSASRQRVGELEASLKDLTSQCTAAKSLQDTLSKELDATKMTNFKTNKVCEELKASVAELTERLSVKTGDYDTLCSQLTDTKSQLAMAQLH</sequence>
<protein>
    <submittedName>
        <fullName evidence="3">Uncharacterized protein</fullName>
    </submittedName>
</protein>
<comment type="caution">
    <text evidence="3">The sequence shown here is derived from an EMBL/GenBank/DDBJ whole genome shotgun (WGS) entry which is preliminary data.</text>
</comment>
<feature type="region of interest" description="Disordered" evidence="2">
    <location>
        <begin position="264"/>
        <end position="288"/>
    </location>
</feature>
<dbReference type="AlphaFoldDB" id="A0AAW0W142"/>
<feature type="non-terminal residue" evidence="3">
    <location>
        <position position="558"/>
    </location>
</feature>
<dbReference type="GO" id="GO:0000137">
    <property type="term" value="C:Golgi cis cisterna"/>
    <property type="evidence" value="ECO:0007669"/>
    <property type="project" value="TreeGrafter"/>
</dbReference>
<feature type="non-terminal residue" evidence="3">
    <location>
        <position position="1"/>
    </location>
</feature>
<evidence type="ECO:0000313" key="3">
    <source>
        <dbReference type="EMBL" id="KAK8722196.1"/>
    </source>
</evidence>
<dbReference type="PANTHER" id="PTHR10881">
    <property type="entry name" value="GOLGIN SUBFAMILY A MEMBER-RELATED"/>
    <property type="match status" value="1"/>
</dbReference>
<evidence type="ECO:0000313" key="4">
    <source>
        <dbReference type="Proteomes" id="UP001445076"/>
    </source>
</evidence>
<dbReference type="GO" id="GO:0005801">
    <property type="term" value="C:cis-Golgi network"/>
    <property type="evidence" value="ECO:0007669"/>
    <property type="project" value="TreeGrafter"/>
</dbReference>
<feature type="compositionally biased region" description="Low complexity" evidence="2">
    <location>
        <begin position="41"/>
        <end position="59"/>
    </location>
</feature>
<reference evidence="3 4" key="1">
    <citation type="journal article" date="2024" name="BMC Genomics">
        <title>Genome assembly of redclaw crayfish (Cherax quadricarinatus) provides insights into its immune adaptation and hypoxia tolerance.</title>
        <authorList>
            <person name="Liu Z."/>
            <person name="Zheng J."/>
            <person name="Li H."/>
            <person name="Fang K."/>
            <person name="Wang S."/>
            <person name="He J."/>
            <person name="Zhou D."/>
            <person name="Weng S."/>
            <person name="Chi M."/>
            <person name="Gu Z."/>
            <person name="He J."/>
            <person name="Li F."/>
            <person name="Wang M."/>
        </authorList>
    </citation>
    <scope>NUCLEOTIDE SEQUENCE [LARGE SCALE GENOMIC DNA]</scope>
    <source>
        <strain evidence="3">ZL_2023a</strain>
    </source>
</reference>
<dbReference type="GO" id="GO:0032580">
    <property type="term" value="C:Golgi cisterna membrane"/>
    <property type="evidence" value="ECO:0007669"/>
    <property type="project" value="TreeGrafter"/>
</dbReference>
<evidence type="ECO:0000256" key="1">
    <source>
        <dbReference type="SAM" id="Coils"/>
    </source>
</evidence>
<gene>
    <name evidence="3" type="ORF">OTU49_012317</name>
</gene>
<feature type="compositionally biased region" description="Basic residues" evidence="2">
    <location>
        <begin position="1"/>
        <end position="26"/>
    </location>
</feature>
<proteinExistence type="predicted"/>
<dbReference type="GO" id="GO:0007030">
    <property type="term" value="P:Golgi organization"/>
    <property type="evidence" value="ECO:0007669"/>
    <property type="project" value="TreeGrafter"/>
</dbReference>
<accession>A0AAW0W142</accession>
<evidence type="ECO:0000256" key="2">
    <source>
        <dbReference type="SAM" id="MobiDB-lite"/>
    </source>
</evidence>